<feature type="compositionally biased region" description="Acidic residues" evidence="1">
    <location>
        <begin position="215"/>
        <end position="229"/>
    </location>
</feature>
<evidence type="ECO:0000313" key="2">
    <source>
        <dbReference type="EMBL" id="KAK9998130.1"/>
    </source>
</evidence>
<comment type="caution">
    <text evidence="2">The sequence shown here is derived from an EMBL/GenBank/DDBJ whole genome shotgun (WGS) entry which is preliminary data.</text>
</comment>
<evidence type="ECO:0000313" key="3">
    <source>
        <dbReference type="Proteomes" id="UP001459277"/>
    </source>
</evidence>
<dbReference type="AlphaFoldDB" id="A0AAW2CNP6"/>
<keyword evidence="3" id="KW-1185">Reference proteome</keyword>
<dbReference type="Proteomes" id="UP001459277">
    <property type="component" value="Unassembled WGS sequence"/>
</dbReference>
<evidence type="ECO:0000256" key="1">
    <source>
        <dbReference type="SAM" id="MobiDB-lite"/>
    </source>
</evidence>
<dbReference type="EMBL" id="JAZDWU010000006">
    <property type="protein sequence ID" value="KAK9998130.1"/>
    <property type="molecule type" value="Genomic_DNA"/>
</dbReference>
<feature type="compositionally biased region" description="Polar residues" evidence="1">
    <location>
        <begin position="234"/>
        <end position="246"/>
    </location>
</feature>
<reference evidence="2 3" key="1">
    <citation type="submission" date="2024-01" db="EMBL/GenBank/DDBJ databases">
        <title>A telomere-to-telomere, gap-free genome of sweet tea (Lithocarpus litseifolius).</title>
        <authorList>
            <person name="Zhou J."/>
        </authorList>
    </citation>
    <scope>NUCLEOTIDE SEQUENCE [LARGE SCALE GENOMIC DNA]</scope>
    <source>
        <strain evidence="2">Zhou-2022a</strain>
        <tissue evidence="2">Leaf</tissue>
    </source>
</reference>
<organism evidence="2 3">
    <name type="scientific">Lithocarpus litseifolius</name>
    <dbReference type="NCBI Taxonomy" id="425828"/>
    <lineage>
        <taxon>Eukaryota</taxon>
        <taxon>Viridiplantae</taxon>
        <taxon>Streptophyta</taxon>
        <taxon>Embryophyta</taxon>
        <taxon>Tracheophyta</taxon>
        <taxon>Spermatophyta</taxon>
        <taxon>Magnoliopsida</taxon>
        <taxon>eudicotyledons</taxon>
        <taxon>Gunneridae</taxon>
        <taxon>Pentapetalae</taxon>
        <taxon>rosids</taxon>
        <taxon>fabids</taxon>
        <taxon>Fagales</taxon>
        <taxon>Fagaceae</taxon>
        <taxon>Lithocarpus</taxon>
    </lineage>
</organism>
<proteinExistence type="predicted"/>
<gene>
    <name evidence="2" type="ORF">SO802_017733</name>
</gene>
<protein>
    <submittedName>
        <fullName evidence="2">Uncharacterized protein</fullName>
    </submittedName>
</protein>
<sequence>MAPKSKKSFHILSIDAFHLTRWNGAVWLMTTPSFTKDHNTTFWRVQGPNRVLISLEDKSGTRLGAELLGRRNATETIHYTVLEVDFMHHPQGTAEECTRMAKALPALEGDGLRVIYLTERVCCQLAGEDMPQVPIDPLEFMLAPHSMTNVEYDLWGPGIPFTRRVTADLDSDEFSGTHLMPSLIAEEHEELIWLARNLKLELTEYSRQLYGGKDDGDDDDDDDGGDNGDDMLKVQSQLQAISQGSGASDDPTKR</sequence>
<accession>A0AAW2CNP6</accession>
<feature type="region of interest" description="Disordered" evidence="1">
    <location>
        <begin position="209"/>
        <end position="254"/>
    </location>
</feature>
<name>A0AAW2CNP6_9ROSI</name>